<feature type="non-terminal residue" evidence="6">
    <location>
        <position position="1"/>
    </location>
</feature>
<evidence type="ECO:0000259" key="5">
    <source>
        <dbReference type="PROSITE" id="PS50057"/>
    </source>
</evidence>
<evidence type="ECO:0000256" key="1">
    <source>
        <dbReference type="ARBA" id="ARBA00023015"/>
    </source>
</evidence>
<dbReference type="Pfam" id="PF00165">
    <property type="entry name" value="HTH_AraC"/>
    <property type="match status" value="1"/>
</dbReference>
<comment type="caution">
    <text evidence="6">The sequence shown here is derived from an EMBL/GenBank/DDBJ whole genome shotgun (WGS) entry which is preliminary data.</text>
</comment>
<protein>
    <submittedName>
        <fullName evidence="6">AraC family transcriptional regulator</fullName>
    </submittedName>
</protein>
<dbReference type="Proteomes" id="UP000234505">
    <property type="component" value="Unassembled WGS sequence"/>
</dbReference>
<reference evidence="6 7" key="1">
    <citation type="submission" date="2017-11" db="EMBL/GenBank/DDBJ databases">
        <authorList>
            <person name="Han C.G."/>
        </authorList>
    </citation>
    <scope>NUCLEOTIDE SEQUENCE [LARGE SCALE GENOMIC DNA]</scope>
    <source>
        <strain evidence="6 7">A11</strain>
    </source>
</reference>
<proteinExistence type="predicted"/>
<dbReference type="AlphaFoldDB" id="A0A2J4QE70"/>
<dbReference type="GO" id="GO:0043565">
    <property type="term" value="F:sequence-specific DNA binding"/>
    <property type="evidence" value="ECO:0007669"/>
    <property type="project" value="InterPro"/>
</dbReference>
<feature type="domain" description="FERM" evidence="5">
    <location>
        <begin position="1"/>
        <end position="45"/>
    </location>
</feature>
<keyword evidence="3" id="KW-0804">Transcription</keyword>
<accession>A0A2J4QE70</accession>
<dbReference type="InterPro" id="IPR000299">
    <property type="entry name" value="FERM_domain"/>
</dbReference>
<name>A0A2J4QE70_9ENTR</name>
<keyword evidence="1" id="KW-0805">Transcription regulation</keyword>
<reference evidence="6 7" key="2">
    <citation type="submission" date="2018-01" db="EMBL/GenBank/DDBJ databases">
        <title>Genomic study of Klebsiella pneumoniae.</title>
        <authorList>
            <person name="Yang Y."/>
            <person name="Bicalho R."/>
        </authorList>
    </citation>
    <scope>NUCLEOTIDE SEQUENCE [LARGE SCALE GENOMIC DNA]</scope>
    <source>
        <strain evidence="6 7">A11</strain>
    </source>
</reference>
<dbReference type="GO" id="GO:0003700">
    <property type="term" value="F:DNA-binding transcription factor activity"/>
    <property type="evidence" value="ECO:0007669"/>
    <property type="project" value="InterPro"/>
</dbReference>
<dbReference type="InterPro" id="IPR020449">
    <property type="entry name" value="Tscrpt_reg_AraC-type_HTH"/>
</dbReference>
<feature type="domain" description="HTH araC/xylS-type" evidence="4">
    <location>
        <begin position="1"/>
        <end position="40"/>
    </location>
</feature>
<dbReference type="SUPFAM" id="SSF46689">
    <property type="entry name" value="Homeodomain-like"/>
    <property type="match status" value="1"/>
</dbReference>
<evidence type="ECO:0000256" key="3">
    <source>
        <dbReference type="ARBA" id="ARBA00023163"/>
    </source>
</evidence>
<dbReference type="PROSITE" id="PS01124">
    <property type="entry name" value="HTH_ARAC_FAMILY_2"/>
    <property type="match status" value="1"/>
</dbReference>
<organism evidence="6 7">
    <name type="scientific">Klebsiella michiganensis</name>
    <dbReference type="NCBI Taxonomy" id="1134687"/>
    <lineage>
        <taxon>Bacteria</taxon>
        <taxon>Pseudomonadati</taxon>
        <taxon>Pseudomonadota</taxon>
        <taxon>Gammaproteobacteria</taxon>
        <taxon>Enterobacterales</taxon>
        <taxon>Enterobacteriaceae</taxon>
        <taxon>Klebsiella/Raoultella group</taxon>
        <taxon>Klebsiella</taxon>
    </lineage>
</organism>
<keyword evidence="2" id="KW-0238">DNA-binding</keyword>
<dbReference type="PRINTS" id="PR00032">
    <property type="entry name" value="HTHARAC"/>
</dbReference>
<dbReference type="InterPro" id="IPR009057">
    <property type="entry name" value="Homeodomain-like_sf"/>
</dbReference>
<dbReference type="EMBL" id="PIDS01001053">
    <property type="protein sequence ID" value="PLL29338.1"/>
    <property type="molecule type" value="Genomic_DNA"/>
</dbReference>
<dbReference type="PROSITE" id="PS50057">
    <property type="entry name" value="FERM_3"/>
    <property type="match status" value="1"/>
</dbReference>
<sequence length="45" mass="5205">QHTERLIGEVAMQCGFEDSNYFSVVFNREIGMTPGQWRQRSRTAA</sequence>
<evidence type="ECO:0000256" key="2">
    <source>
        <dbReference type="ARBA" id="ARBA00023125"/>
    </source>
</evidence>
<dbReference type="Gene3D" id="1.10.10.60">
    <property type="entry name" value="Homeodomain-like"/>
    <property type="match status" value="1"/>
</dbReference>
<evidence type="ECO:0000313" key="6">
    <source>
        <dbReference type="EMBL" id="PLL29338.1"/>
    </source>
</evidence>
<dbReference type="PANTHER" id="PTHR43280:SF13">
    <property type="entry name" value="HTH-TYPE TRANSCRIPTIONAL ACTIVATOR RHAR"/>
    <property type="match status" value="1"/>
</dbReference>
<evidence type="ECO:0000313" key="7">
    <source>
        <dbReference type="Proteomes" id="UP000234505"/>
    </source>
</evidence>
<dbReference type="InterPro" id="IPR018060">
    <property type="entry name" value="HTH_AraC"/>
</dbReference>
<gene>
    <name evidence="6" type="ORF">CWN50_24385</name>
</gene>
<dbReference type="PANTHER" id="PTHR43280">
    <property type="entry name" value="ARAC-FAMILY TRANSCRIPTIONAL REGULATOR"/>
    <property type="match status" value="1"/>
</dbReference>
<evidence type="ECO:0000259" key="4">
    <source>
        <dbReference type="PROSITE" id="PS01124"/>
    </source>
</evidence>